<proteinExistence type="predicted"/>
<protein>
    <submittedName>
        <fullName evidence="1">Uncharacterized protein</fullName>
    </submittedName>
</protein>
<name>A0A251U3J3_HELAN</name>
<dbReference type="AlphaFoldDB" id="A0A251U3J3"/>
<dbReference type="EMBL" id="CM007897">
    <property type="protein sequence ID" value="OTG17593.1"/>
    <property type="molecule type" value="Genomic_DNA"/>
</dbReference>
<reference evidence="2" key="1">
    <citation type="journal article" date="2017" name="Nature">
        <title>The sunflower genome provides insights into oil metabolism, flowering and Asterid evolution.</title>
        <authorList>
            <person name="Badouin H."/>
            <person name="Gouzy J."/>
            <person name="Grassa C.J."/>
            <person name="Murat F."/>
            <person name="Staton S.E."/>
            <person name="Cottret L."/>
            <person name="Lelandais-Briere C."/>
            <person name="Owens G.L."/>
            <person name="Carrere S."/>
            <person name="Mayjonade B."/>
            <person name="Legrand L."/>
            <person name="Gill N."/>
            <person name="Kane N.C."/>
            <person name="Bowers J.E."/>
            <person name="Hubner S."/>
            <person name="Bellec A."/>
            <person name="Berard A."/>
            <person name="Berges H."/>
            <person name="Blanchet N."/>
            <person name="Boniface M.C."/>
            <person name="Brunel D."/>
            <person name="Catrice O."/>
            <person name="Chaidir N."/>
            <person name="Claudel C."/>
            <person name="Donnadieu C."/>
            <person name="Faraut T."/>
            <person name="Fievet G."/>
            <person name="Helmstetter N."/>
            <person name="King M."/>
            <person name="Knapp S.J."/>
            <person name="Lai Z."/>
            <person name="Le Paslier M.C."/>
            <person name="Lippi Y."/>
            <person name="Lorenzon L."/>
            <person name="Mandel J.R."/>
            <person name="Marage G."/>
            <person name="Marchand G."/>
            <person name="Marquand E."/>
            <person name="Bret-Mestries E."/>
            <person name="Morien E."/>
            <person name="Nambeesan S."/>
            <person name="Nguyen T."/>
            <person name="Pegot-Espagnet P."/>
            <person name="Pouilly N."/>
            <person name="Raftis F."/>
            <person name="Sallet E."/>
            <person name="Schiex T."/>
            <person name="Thomas J."/>
            <person name="Vandecasteele C."/>
            <person name="Vares D."/>
            <person name="Vear F."/>
            <person name="Vautrin S."/>
            <person name="Crespi M."/>
            <person name="Mangin B."/>
            <person name="Burke J.M."/>
            <person name="Salse J."/>
            <person name="Munos S."/>
            <person name="Vincourt P."/>
            <person name="Rieseberg L.H."/>
            <person name="Langlade N.B."/>
        </authorList>
    </citation>
    <scope>NUCLEOTIDE SEQUENCE [LARGE SCALE GENOMIC DNA]</scope>
    <source>
        <strain evidence="2">cv. SF193</strain>
    </source>
</reference>
<accession>A0A251U3J3</accession>
<evidence type="ECO:0000313" key="2">
    <source>
        <dbReference type="Proteomes" id="UP000215914"/>
    </source>
</evidence>
<dbReference type="InParanoid" id="A0A251U3J3"/>
<organism evidence="1 2">
    <name type="scientific">Helianthus annuus</name>
    <name type="common">Common sunflower</name>
    <dbReference type="NCBI Taxonomy" id="4232"/>
    <lineage>
        <taxon>Eukaryota</taxon>
        <taxon>Viridiplantae</taxon>
        <taxon>Streptophyta</taxon>
        <taxon>Embryophyta</taxon>
        <taxon>Tracheophyta</taxon>
        <taxon>Spermatophyta</taxon>
        <taxon>Magnoliopsida</taxon>
        <taxon>eudicotyledons</taxon>
        <taxon>Gunneridae</taxon>
        <taxon>Pentapetalae</taxon>
        <taxon>asterids</taxon>
        <taxon>campanulids</taxon>
        <taxon>Asterales</taxon>
        <taxon>Asteraceae</taxon>
        <taxon>Asteroideae</taxon>
        <taxon>Heliantheae alliance</taxon>
        <taxon>Heliantheae</taxon>
        <taxon>Helianthus</taxon>
    </lineage>
</organism>
<sequence length="73" mass="8541">MFSDHNLQPRIRFKSKIRSKKLKIRSKIKVYFIKIKVISPKFYATAGLKIFVELKSCHGLMLIFQRSGLLLTS</sequence>
<dbReference type="Proteomes" id="UP000215914">
    <property type="component" value="Chromosome 8"/>
</dbReference>
<gene>
    <name evidence="1" type="ORF">HannXRQ_Chr08g0213891</name>
</gene>
<keyword evidence="2" id="KW-1185">Reference proteome</keyword>
<evidence type="ECO:0000313" key="1">
    <source>
        <dbReference type="EMBL" id="OTG17593.1"/>
    </source>
</evidence>